<dbReference type="PANTHER" id="PTHR30012">
    <property type="entry name" value="GENERAL SECRETION PATHWAY PROTEIN"/>
    <property type="match status" value="1"/>
</dbReference>
<dbReference type="PRINTS" id="PR00812">
    <property type="entry name" value="BCTERIALGSPF"/>
</dbReference>
<keyword evidence="4" id="KW-0997">Cell inner membrane</keyword>
<comment type="caution">
    <text evidence="10">The sequence shown here is derived from an EMBL/GenBank/DDBJ whole genome shotgun (WGS) entry which is preliminary data.</text>
</comment>
<evidence type="ECO:0000256" key="8">
    <source>
        <dbReference type="SAM" id="Phobius"/>
    </source>
</evidence>
<dbReference type="Proteomes" id="UP000253034">
    <property type="component" value="Unassembled WGS sequence"/>
</dbReference>
<comment type="subcellular location">
    <subcellularLocation>
        <location evidence="1">Cell inner membrane</location>
        <topology evidence="1">Multi-pass membrane protein</topology>
    </subcellularLocation>
</comment>
<dbReference type="Gene3D" id="1.20.81.30">
    <property type="entry name" value="Type II secretion system (T2SS), domain F"/>
    <property type="match status" value="2"/>
</dbReference>
<feature type="transmembrane region" description="Helical" evidence="8">
    <location>
        <begin position="174"/>
        <end position="197"/>
    </location>
</feature>
<dbReference type="InterPro" id="IPR042094">
    <property type="entry name" value="T2SS_GspF_sf"/>
</dbReference>
<name>A0A369AWX9_9FIRM</name>
<protein>
    <submittedName>
        <fullName evidence="10">Type IV pilus assembly protein PilC</fullName>
    </submittedName>
</protein>
<dbReference type="Pfam" id="PF00482">
    <property type="entry name" value="T2SSF"/>
    <property type="match status" value="2"/>
</dbReference>
<accession>A0A369AWX9</accession>
<gene>
    <name evidence="10" type="ORF">DFR58_11628</name>
</gene>
<feature type="transmembrane region" description="Helical" evidence="8">
    <location>
        <begin position="372"/>
        <end position="393"/>
    </location>
</feature>
<dbReference type="InterPro" id="IPR003004">
    <property type="entry name" value="GspF/PilC"/>
</dbReference>
<dbReference type="RefSeq" id="WP_114298438.1">
    <property type="nucleotide sequence ID" value="NZ_QPJT01000016.1"/>
</dbReference>
<evidence type="ECO:0000256" key="3">
    <source>
        <dbReference type="ARBA" id="ARBA00022475"/>
    </source>
</evidence>
<evidence type="ECO:0000313" key="10">
    <source>
        <dbReference type="EMBL" id="RCX13799.1"/>
    </source>
</evidence>
<dbReference type="EMBL" id="QPJT01000016">
    <property type="protein sequence ID" value="RCX13799.1"/>
    <property type="molecule type" value="Genomic_DNA"/>
</dbReference>
<dbReference type="GO" id="GO:0005886">
    <property type="term" value="C:plasma membrane"/>
    <property type="evidence" value="ECO:0007669"/>
    <property type="project" value="UniProtKB-SubCell"/>
</dbReference>
<feature type="transmembrane region" description="Helical" evidence="8">
    <location>
        <begin position="221"/>
        <end position="239"/>
    </location>
</feature>
<feature type="domain" description="Type II secretion system protein GspF" evidence="9">
    <location>
        <begin position="270"/>
        <end position="392"/>
    </location>
</feature>
<evidence type="ECO:0000256" key="6">
    <source>
        <dbReference type="ARBA" id="ARBA00022989"/>
    </source>
</evidence>
<evidence type="ECO:0000256" key="5">
    <source>
        <dbReference type="ARBA" id="ARBA00022692"/>
    </source>
</evidence>
<evidence type="ECO:0000256" key="2">
    <source>
        <dbReference type="ARBA" id="ARBA00005745"/>
    </source>
</evidence>
<evidence type="ECO:0000256" key="4">
    <source>
        <dbReference type="ARBA" id="ARBA00022519"/>
    </source>
</evidence>
<dbReference type="FunFam" id="1.20.81.30:FF:000001">
    <property type="entry name" value="Type II secretion system protein F"/>
    <property type="match status" value="2"/>
</dbReference>
<feature type="domain" description="Type II secretion system protein GspF" evidence="9">
    <location>
        <begin position="68"/>
        <end position="191"/>
    </location>
</feature>
<keyword evidence="5 8" id="KW-0812">Transmembrane</keyword>
<keyword evidence="6 8" id="KW-1133">Transmembrane helix</keyword>
<dbReference type="OrthoDB" id="9805682at2"/>
<evidence type="ECO:0000256" key="1">
    <source>
        <dbReference type="ARBA" id="ARBA00004429"/>
    </source>
</evidence>
<proteinExistence type="inferred from homology"/>
<evidence type="ECO:0000259" key="9">
    <source>
        <dbReference type="Pfam" id="PF00482"/>
    </source>
</evidence>
<evidence type="ECO:0000256" key="7">
    <source>
        <dbReference type="ARBA" id="ARBA00023136"/>
    </source>
</evidence>
<keyword evidence="3" id="KW-1003">Cell membrane</keyword>
<organism evidence="10 11">
    <name type="scientific">Anaerobacterium chartisolvens</name>
    <dbReference type="NCBI Taxonomy" id="1297424"/>
    <lineage>
        <taxon>Bacteria</taxon>
        <taxon>Bacillati</taxon>
        <taxon>Bacillota</taxon>
        <taxon>Clostridia</taxon>
        <taxon>Eubacteriales</taxon>
        <taxon>Oscillospiraceae</taxon>
        <taxon>Anaerobacterium</taxon>
    </lineage>
</organism>
<comment type="similarity">
    <text evidence="2">Belongs to the GSP F family.</text>
</comment>
<keyword evidence="11" id="KW-1185">Reference proteome</keyword>
<dbReference type="PANTHER" id="PTHR30012:SF0">
    <property type="entry name" value="TYPE II SECRETION SYSTEM PROTEIN F-RELATED"/>
    <property type="match status" value="1"/>
</dbReference>
<reference evidence="10 11" key="1">
    <citation type="submission" date="2018-07" db="EMBL/GenBank/DDBJ databases">
        <title>Genomic Encyclopedia of Type Strains, Phase IV (KMG-IV): sequencing the most valuable type-strain genomes for metagenomic binning, comparative biology and taxonomic classification.</title>
        <authorList>
            <person name="Goeker M."/>
        </authorList>
    </citation>
    <scope>NUCLEOTIDE SEQUENCE [LARGE SCALE GENOMIC DNA]</scope>
    <source>
        <strain evidence="10 11">DSM 27016</strain>
    </source>
</reference>
<dbReference type="AlphaFoldDB" id="A0A369AWX9"/>
<sequence length="402" mass="44094">MPTFMYECMSKSGDIITGRIDAVEEETAVIQLRKMGYSVLDLKQDREASLNSILDWGKKVKISELALFSRQLSAMIGAGIPLTRALHTLGRQSDNSLLKNALQQIASNVEGGMNFTEALSSYPKIFSPLYISMIHAGEVGGDLEMALTHLSEQLQKDKALKDSIKSATFYPKMVAGFAGMILVAMLVFIVPIFMGFFPEDKKLPLPTEIIMHMSNSLRSRWYIWICAVVAVVLLFTYYVKSPMGKKTWDIIKFKLPAFGPLIHKSVMARFSRTLATLLEGGIPVVQALESAGPTSGSFLVEKAVKNASLRIQDGKSISSELEESGIFPPMVIQMIAVGEETGSLPSLLSKIAEFYEDEVTAMSKGLTALIEPIMLVIVGSIIGLMLIAMYLPMFTAVTEVGR</sequence>
<evidence type="ECO:0000313" key="11">
    <source>
        <dbReference type="Proteomes" id="UP000253034"/>
    </source>
</evidence>
<keyword evidence="7 8" id="KW-0472">Membrane</keyword>
<dbReference type="InterPro" id="IPR018076">
    <property type="entry name" value="T2SS_GspF_dom"/>
</dbReference>